<sequence>MNDELQQQLDQALAEFEQQRLALIRARDEIAAVEVTVRSRDRAVEVTLGADGGPKALRFIDNKHKAMSGQELAASVLEVMRVAREELALRVRAGFDEAVGAARGTGTPAPGRQPVDRLEGVGLDRLLDPLRAPGGPLDLTGGTDRG</sequence>
<dbReference type="EMBL" id="JBHSBB010000030">
    <property type="protein sequence ID" value="MFC4035935.1"/>
    <property type="molecule type" value="Genomic_DNA"/>
</dbReference>
<evidence type="ECO:0000313" key="3">
    <source>
        <dbReference type="Proteomes" id="UP001595765"/>
    </source>
</evidence>
<gene>
    <name evidence="2" type="ORF">ACFO3J_31395</name>
</gene>
<protein>
    <submittedName>
        <fullName evidence="2">YbaB/EbfC family nucleoid-associated protein</fullName>
    </submittedName>
</protein>
<evidence type="ECO:0000256" key="1">
    <source>
        <dbReference type="SAM" id="Coils"/>
    </source>
</evidence>
<name>A0ABV8HYL9_9ACTN</name>
<feature type="coiled-coil region" evidence="1">
    <location>
        <begin position="2"/>
        <end position="29"/>
    </location>
</feature>
<reference evidence="3" key="1">
    <citation type="journal article" date="2019" name="Int. J. Syst. Evol. Microbiol.">
        <title>The Global Catalogue of Microorganisms (GCM) 10K type strain sequencing project: providing services to taxonomists for standard genome sequencing and annotation.</title>
        <authorList>
            <consortium name="The Broad Institute Genomics Platform"/>
            <consortium name="The Broad Institute Genome Sequencing Center for Infectious Disease"/>
            <person name="Wu L."/>
            <person name="Ma J."/>
        </authorList>
    </citation>
    <scope>NUCLEOTIDE SEQUENCE [LARGE SCALE GENOMIC DNA]</scope>
    <source>
        <strain evidence="3">CGMCC 4.7237</strain>
    </source>
</reference>
<keyword evidence="1" id="KW-0175">Coiled coil</keyword>
<dbReference type="Gene3D" id="3.30.1310.10">
    <property type="entry name" value="Nucleoid-associated protein YbaB-like domain"/>
    <property type="match status" value="1"/>
</dbReference>
<dbReference type="RefSeq" id="WP_386436739.1">
    <property type="nucleotide sequence ID" value="NZ_JBHSBB010000030.1"/>
</dbReference>
<proteinExistence type="predicted"/>
<comment type="caution">
    <text evidence="2">The sequence shown here is derived from an EMBL/GenBank/DDBJ whole genome shotgun (WGS) entry which is preliminary data.</text>
</comment>
<dbReference type="Proteomes" id="UP001595765">
    <property type="component" value="Unassembled WGS sequence"/>
</dbReference>
<dbReference type="InterPro" id="IPR036894">
    <property type="entry name" value="YbaB-like_sf"/>
</dbReference>
<evidence type="ECO:0000313" key="2">
    <source>
        <dbReference type="EMBL" id="MFC4035935.1"/>
    </source>
</evidence>
<organism evidence="2 3">
    <name type="scientific">Streptomyces polygonati</name>
    <dbReference type="NCBI Taxonomy" id="1617087"/>
    <lineage>
        <taxon>Bacteria</taxon>
        <taxon>Bacillati</taxon>
        <taxon>Actinomycetota</taxon>
        <taxon>Actinomycetes</taxon>
        <taxon>Kitasatosporales</taxon>
        <taxon>Streptomycetaceae</taxon>
        <taxon>Streptomyces</taxon>
    </lineage>
</organism>
<keyword evidence="3" id="KW-1185">Reference proteome</keyword>
<accession>A0ABV8HYL9</accession>